<proteinExistence type="inferred from homology"/>
<evidence type="ECO:0000256" key="1">
    <source>
        <dbReference type="ARBA" id="ARBA00009437"/>
    </source>
</evidence>
<dbReference type="PANTHER" id="PTHR30419">
    <property type="entry name" value="HTH-TYPE TRANSCRIPTIONAL REGULATOR YBHD"/>
    <property type="match status" value="1"/>
</dbReference>
<dbReference type="GO" id="GO:0005829">
    <property type="term" value="C:cytosol"/>
    <property type="evidence" value="ECO:0007669"/>
    <property type="project" value="TreeGrafter"/>
</dbReference>
<dbReference type="SUPFAM" id="SSF46785">
    <property type="entry name" value="Winged helix' DNA-binding domain"/>
    <property type="match status" value="1"/>
</dbReference>
<dbReference type="PRINTS" id="PR00039">
    <property type="entry name" value="HTHLYSR"/>
</dbReference>
<dbReference type="CDD" id="cd08440">
    <property type="entry name" value="PBP2_LTTR_like_4"/>
    <property type="match status" value="1"/>
</dbReference>
<protein>
    <submittedName>
        <fullName evidence="6">LysR family carnitine catabolism transcriptional activator</fullName>
    </submittedName>
</protein>
<dbReference type="AlphaFoldDB" id="A0A7W7KLL4"/>
<name>A0A7W7KLL4_PSENT</name>
<evidence type="ECO:0000256" key="2">
    <source>
        <dbReference type="ARBA" id="ARBA00023015"/>
    </source>
</evidence>
<dbReference type="PANTHER" id="PTHR30419:SF30">
    <property type="entry name" value="LYSR FAMILY TRANSCRIPTIONAL REGULATOR"/>
    <property type="match status" value="1"/>
</dbReference>
<keyword evidence="3" id="KW-0238">DNA-binding</keyword>
<dbReference type="Pfam" id="PF00126">
    <property type="entry name" value="HTH_1"/>
    <property type="match status" value="1"/>
</dbReference>
<dbReference type="FunFam" id="1.10.10.10:FF:000001">
    <property type="entry name" value="LysR family transcriptional regulator"/>
    <property type="match status" value="1"/>
</dbReference>
<dbReference type="GO" id="GO:0003677">
    <property type="term" value="F:DNA binding"/>
    <property type="evidence" value="ECO:0007669"/>
    <property type="project" value="UniProtKB-KW"/>
</dbReference>
<dbReference type="SUPFAM" id="SSF53850">
    <property type="entry name" value="Periplasmic binding protein-like II"/>
    <property type="match status" value="1"/>
</dbReference>
<dbReference type="PROSITE" id="PS51257">
    <property type="entry name" value="PROKAR_LIPOPROTEIN"/>
    <property type="match status" value="1"/>
</dbReference>
<dbReference type="EMBL" id="JACHLI010000014">
    <property type="protein sequence ID" value="MBB4864781.1"/>
    <property type="molecule type" value="Genomic_DNA"/>
</dbReference>
<accession>A0A7W7KLL4</accession>
<dbReference type="RefSeq" id="WP_184591505.1">
    <property type="nucleotide sequence ID" value="NZ_JACHLI010000014.1"/>
</dbReference>
<evidence type="ECO:0000256" key="3">
    <source>
        <dbReference type="ARBA" id="ARBA00023125"/>
    </source>
</evidence>
<dbReference type="InterPro" id="IPR036388">
    <property type="entry name" value="WH-like_DNA-bd_sf"/>
</dbReference>
<dbReference type="Pfam" id="PF03466">
    <property type="entry name" value="LysR_substrate"/>
    <property type="match status" value="1"/>
</dbReference>
<feature type="domain" description="HTH lysR-type" evidence="5">
    <location>
        <begin position="1"/>
        <end position="58"/>
    </location>
</feature>
<evidence type="ECO:0000259" key="5">
    <source>
        <dbReference type="PROSITE" id="PS50931"/>
    </source>
</evidence>
<organism evidence="6 7">
    <name type="scientific">Pseudomonas nitroreducens</name>
    <dbReference type="NCBI Taxonomy" id="46680"/>
    <lineage>
        <taxon>Bacteria</taxon>
        <taxon>Pseudomonadati</taxon>
        <taxon>Pseudomonadota</taxon>
        <taxon>Gammaproteobacteria</taxon>
        <taxon>Pseudomonadales</taxon>
        <taxon>Pseudomonadaceae</taxon>
        <taxon>Pseudomonas</taxon>
    </lineage>
</organism>
<evidence type="ECO:0000313" key="7">
    <source>
        <dbReference type="Proteomes" id="UP000566995"/>
    </source>
</evidence>
<dbReference type="Gene3D" id="3.40.190.290">
    <property type="match status" value="1"/>
</dbReference>
<evidence type="ECO:0000313" key="6">
    <source>
        <dbReference type="EMBL" id="MBB4864781.1"/>
    </source>
</evidence>
<keyword evidence="2" id="KW-0805">Transcription regulation</keyword>
<dbReference type="InterPro" id="IPR050950">
    <property type="entry name" value="HTH-type_LysR_regulators"/>
</dbReference>
<dbReference type="Proteomes" id="UP000566995">
    <property type="component" value="Unassembled WGS sequence"/>
</dbReference>
<comment type="caution">
    <text evidence="6">The sequence shown here is derived from an EMBL/GenBank/DDBJ whole genome shotgun (WGS) entry which is preliminary data.</text>
</comment>
<sequence length="300" mass="33002">MTAKQLRAFLTVAQTLSFAQACERLHLSQPALSLAIKSLEDSLGGQLLVRTTRSVALTPEGETLLPLARRLLADWDNAEELMHQHFTLQLGKVSIAAMPSFAGNLLPAVLRSFRDRHPKVNVAVHDVINEQVLEMVRNRRVELGIAFEPDSLDGLSFTPFYTDRFDAVLPADSPLAQASSISWAQLLQGNFITLQRPSAVRLLLEERVAARHGKLPVAFESHQLVTVGRMVAEGLGVSAVPRLCRQQMQELGACCVALDEPRIERRVGLFCLAQHQLSSAAQALSDVLVKGTDWAGMERE</sequence>
<dbReference type="InterPro" id="IPR005119">
    <property type="entry name" value="LysR_subst-bd"/>
</dbReference>
<comment type="similarity">
    <text evidence="1">Belongs to the LysR transcriptional regulatory family.</text>
</comment>
<dbReference type="PROSITE" id="PS50931">
    <property type="entry name" value="HTH_LYSR"/>
    <property type="match status" value="1"/>
</dbReference>
<dbReference type="Gene3D" id="1.10.10.10">
    <property type="entry name" value="Winged helix-like DNA-binding domain superfamily/Winged helix DNA-binding domain"/>
    <property type="match status" value="1"/>
</dbReference>
<dbReference type="InterPro" id="IPR000847">
    <property type="entry name" value="LysR_HTH_N"/>
</dbReference>
<reference evidence="6 7" key="1">
    <citation type="submission" date="2020-08" db="EMBL/GenBank/DDBJ databases">
        <title>Functional genomics of gut bacteria from endangered species of beetles.</title>
        <authorList>
            <person name="Carlos-Shanley C."/>
        </authorList>
    </citation>
    <scope>NUCLEOTIDE SEQUENCE [LARGE SCALE GENOMIC DNA]</scope>
    <source>
        <strain evidence="6 7">S00179</strain>
    </source>
</reference>
<keyword evidence="4" id="KW-0804">Transcription</keyword>
<gene>
    <name evidence="6" type="ORF">HNP46_003653</name>
</gene>
<evidence type="ECO:0000256" key="4">
    <source>
        <dbReference type="ARBA" id="ARBA00023163"/>
    </source>
</evidence>
<dbReference type="GO" id="GO:0003700">
    <property type="term" value="F:DNA-binding transcription factor activity"/>
    <property type="evidence" value="ECO:0007669"/>
    <property type="project" value="InterPro"/>
</dbReference>
<dbReference type="InterPro" id="IPR036390">
    <property type="entry name" value="WH_DNA-bd_sf"/>
</dbReference>